<dbReference type="Proteomes" id="UP001193389">
    <property type="component" value="Chromosome"/>
</dbReference>
<sequence>MRCIFCKSESTNSKSVEHVIPESLGSKTIVLPQGLVCDKCNNYFSNKVERPLLTHPSFRNIRAWYQVPNKKGKLPSVKGIIAGEDVDISLKIGKNGKFIIQPEEEKFRNKLEIQIDKAANGEVFSPFIFKLEFDPPKKEMSRFLAKMGLEFLAFRFLKNKDLIEFLIDSDHYDPIRNFAKTGNNSIEWTYSMRKLYPIETKMCHPVTGELVMAGFGYDLLLNHRRESYFIFLYYGFEFAINLGGPSIKGYEEWLEKNDQISPIIERNGAKVVKEIIDGKDTFVIRGDLDLNTGRIFDNKQLKEYFI</sequence>
<proteinExistence type="predicted"/>
<dbReference type="Pfam" id="PF14279">
    <property type="entry name" value="HNH_5"/>
    <property type="match status" value="1"/>
</dbReference>
<name>A0A5K7S349_9BACT</name>
<accession>A0A5K7S349</accession>
<evidence type="ECO:0000259" key="1">
    <source>
        <dbReference type="Pfam" id="PF14279"/>
    </source>
</evidence>
<dbReference type="KEGG" id="anf:AQPE_0011"/>
<evidence type="ECO:0000313" key="3">
    <source>
        <dbReference type="Proteomes" id="UP001193389"/>
    </source>
</evidence>
<keyword evidence="3" id="KW-1185">Reference proteome</keyword>
<evidence type="ECO:0000313" key="2">
    <source>
        <dbReference type="EMBL" id="BBE15875.1"/>
    </source>
</evidence>
<organism evidence="2 3">
    <name type="scientific">Aquipluma nitroreducens</name>
    <dbReference type="NCBI Taxonomy" id="2010828"/>
    <lineage>
        <taxon>Bacteria</taxon>
        <taxon>Pseudomonadati</taxon>
        <taxon>Bacteroidota</taxon>
        <taxon>Bacteroidia</taxon>
        <taxon>Marinilabiliales</taxon>
        <taxon>Prolixibacteraceae</taxon>
        <taxon>Aquipluma</taxon>
    </lineage>
</organism>
<protein>
    <recommendedName>
        <fullName evidence="1">HNH endonuclease 5 domain-containing protein</fullName>
    </recommendedName>
</protein>
<feature type="domain" description="HNH endonuclease 5" evidence="1">
    <location>
        <begin position="3"/>
        <end position="55"/>
    </location>
</feature>
<dbReference type="AlphaFoldDB" id="A0A5K7S349"/>
<reference evidence="2" key="1">
    <citation type="journal article" date="2020" name="Int. J. Syst. Evol. Microbiol.">
        <title>Aquipluma nitroreducens gen. nov. sp. nov., a novel facultatively anaerobic bacterium isolated from a freshwater lake.</title>
        <authorList>
            <person name="Watanabe M."/>
            <person name="Kojima H."/>
            <person name="Fukui M."/>
        </authorList>
    </citation>
    <scope>NUCLEOTIDE SEQUENCE</scope>
    <source>
        <strain evidence="2">MeG22</strain>
    </source>
</reference>
<dbReference type="InterPro" id="IPR029471">
    <property type="entry name" value="HNH_5"/>
</dbReference>
<dbReference type="EMBL" id="AP018694">
    <property type="protein sequence ID" value="BBE15875.1"/>
    <property type="molecule type" value="Genomic_DNA"/>
</dbReference>
<gene>
    <name evidence="2" type="ORF">AQPE_0011</name>
</gene>